<dbReference type="InterPro" id="IPR029058">
    <property type="entry name" value="AB_hydrolase_fold"/>
</dbReference>
<dbReference type="PRINTS" id="PR00111">
    <property type="entry name" value="ABHYDROLASE"/>
</dbReference>
<protein>
    <recommendedName>
        <fullName evidence="2">Putative carbamate hydrolase RutD</fullName>
        <ecNumber evidence="2">3.5.1.-</ecNumber>
    </recommendedName>
    <alternativeName>
        <fullName evidence="2">Aminohydrolase</fullName>
    </alternativeName>
</protein>
<accession>A0A4Y9LDB1</accession>
<dbReference type="OrthoDB" id="9804723at2"/>
<evidence type="ECO:0000313" key="4">
    <source>
        <dbReference type="EMBL" id="TFV41388.1"/>
    </source>
</evidence>
<dbReference type="GO" id="GO:0016811">
    <property type="term" value="F:hydrolase activity, acting on carbon-nitrogen (but not peptide) bonds, in linear amides"/>
    <property type="evidence" value="ECO:0007669"/>
    <property type="project" value="InterPro"/>
</dbReference>
<feature type="domain" description="AB hydrolase-1" evidence="3">
    <location>
        <begin position="21"/>
        <end position="242"/>
    </location>
</feature>
<dbReference type="EMBL" id="SPQT01000029">
    <property type="protein sequence ID" value="TFV41388.1"/>
    <property type="molecule type" value="Genomic_DNA"/>
</dbReference>
<evidence type="ECO:0000313" key="5">
    <source>
        <dbReference type="Proteomes" id="UP000297966"/>
    </source>
</evidence>
<dbReference type="GO" id="GO:0019740">
    <property type="term" value="P:nitrogen utilization"/>
    <property type="evidence" value="ECO:0007669"/>
    <property type="project" value="UniProtKB-UniRule"/>
</dbReference>
<dbReference type="InterPro" id="IPR050471">
    <property type="entry name" value="AB_hydrolase"/>
</dbReference>
<gene>
    <name evidence="2 4" type="primary">rutD</name>
    <name evidence="4" type="ORF">E4K65_36510</name>
</gene>
<evidence type="ECO:0000256" key="1">
    <source>
        <dbReference type="ARBA" id="ARBA00022801"/>
    </source>
</evidence>
<comment type="catalytic activity">
    <reaction evidence="2">
        <text>carbamate + 2 H(+) = NH4(+) + CO2</text>
        <dbReference type="Rhea" id="RHEA:15649"/>
        <dbReference type="ChEBI" id="CHEBI:13941"/>
        <dbReference type="ChEBI" id="CHEBI:15378"/>
        <dbReference type="ChEBI" id="CHEBI:16526"/>
        <dbReference type="ChEBI" id="CHEBI:28938"/>
    </reaction>
</comment>
<evidence type="ECO:0000256" key="2">
    <source>
        <dbReference type="HAMAP-Rule" id="MF_00832"/>
    </source>
</evidence>
<dbReference type="InterPro" id="IPR019913">
    <property type="entry name" value="Pyrimidine_utilisation_RutD"/>
</dbReference>
<dbReference type="EC" id="3.5.1.-" evidence="2"/>
<name>A0A4Y9LDB1_9BRAD</name>
<proteinExistence type="inferred from homology"/>
<comment type="similarity">
    <text evidence="2">Belongs to the AB hydrolase superfamily. Hydrolase RutD family.</text>
</comment>
<reference evidence="4 5" key="1">
    <citation type="submission" date="2019-03" db="EMBL/GenBank/DDBJ databases">
        <title>Bradyrhizobium diversity isolated from nodules of Chamaecrista fasciculata.</title>
        <authorList>
            <person name="Klepa M.S."/>
            <person name="Urquiaga M.O."/>
            <person name="Hungria M."/>
            <person name="Delamuta J.R."/>
        </authorList>
    </citation>
    <scope>NUCLEOTIDE SEQUENCE [LARGE SCALE GENOMIC DNA]</scope>
    <source>
        <strain evidence="4 5">CNPSo 3448</strain>
    </source>
</reference>
<comment type="caution">
    <text evidence="4">The sequence shown here is derived from an EMBL/GenBank/DDBJ whole genome shotgun (WGS) entry which is preliminary data.</text>
</comment>
<keyword evidence="1 2" id="KW-0378">Hydrolase</keyword>
<dbReference type="GO" id="GO:0006212">
    <property type="term" value="P:uracil catabolic process"/>
    <property type="evidence" value="ECO:0007669"/>
    <property type="project" value="UniProtKB-UniRule"/>
</dbReference>
<dbReference type="RefSeq" id="WP_135178212.1">
    <property type="nucleotide sequence ID" value="NZ_JBIYER010000001.1"/>
</dbReference>
<dbReference type="Proteomes" id="UP000297966">
    <property type="component" value="Unassembled WGS sequence"/>
</dbReference>
<dbReference type="Gene3D" id="3.40.50.1820">
    <property type="entry name" value="alpha/beta hydrolase"/>
    <property type="match status" value="1"/>
</dbReference>
<dbReference type="PANTHER" id="PTHR43433">
    <property type="entry name" value="HYDROLASE, ALPHA/BETA FOLD FAMILY PROTEIN"/>
    <property type="match status" value="1"/>
</dbReference>
<dbReference type="AlphaFoldDB" id="A0A4Y9LDB1"/>
<dbReference type="HAMAP" id="MF_00832">
    <property type="entry name" value="RutD"/>
    <property type="match status" value="1"/>
</dbReference>
<evidence type="ECO:0000259" key="3">
    <source>
        <dbReference type="Pfam" id="PF00561"/>
    </source>
</evidence>
<comment type="function">
    <text evidence="2">Involved in pyrimidine catabolism. May facilitate the hydrolysis of carbamate, a reaction that can also occur spontaneously.</text>
</comment>
<organism evidence="4 5">
    <name type="scientific">Bradyrhizobium niftali</name>
    <dbReference type="NCBI Taxonomy" id="2560055"/>
    <lineage>
        <taxon>Bacteria</taxon>
        <taxon>Pseudomonadati</taxon>
        <taxon>Pseudomonadota</taxon>
        <taxon>Alphaproteobacteria</taxon>
        <taxon>Hyphomicrobiales</taxon>
        <taxon>Nitrobacteraceae</taxon>
        <taxon>Bradyrhizobium</taxon>
    </lineage>
</organism>
<dbReference type="NCBIfam" id="TIGR03611">
    <property type="entry name" value="RutD"/>
    <property type="match status" value="1"/>
</dbReference>
<keyword evidence="5" id="KW-1185">Reference proteome</keyword>
<dbReference type="PANTHER" id="PTHR43433:SF5">
    <property type="entry name" value="AB HYDROLASE-1 DOMAIN-CONTAINING PROTEIN"/>
    <property type="match status" value="1"/>
</dbReference>
<dbReference type="Pfam" id="PF00561">
    <property type="entry name" value="Abhydrolase_1"/>
    <property type="match status" value="1"/>
</dbReference>
<sequence>MAFARGKDAEIYYEVHGRGTPVVLSAGMGGSGSFWGPQLNALAERHQVILYDHVGTGRSESSSRSIAGMADDIACVLDHAGVDAAHVVGHAIGGIVGIELALRHPKRLRSLTVVNGWGRADPFLRRCFEIRKALLNQSGPQAYVRAQPLFLYPPQWISQNIAHLDAEEEKILKHFPSVATINQRIDMFLAFEGGRRLAEINVPTLLSSAKDDALVPAYLTRELAAAIPDARVHEVDWGAHAFSVVTPKIFNDTLLDFCREVDR</sequence>
<dbReference type="SUPFAM" id="SSF53474">
    <property type="entry name" value="alpha/beta-Hydrolases"/>
    <property type="match status" value="1"/>
</dbReference>
<dbReference type="InterPro" id="IPR000073">
    <property type="entry name" value="AB_hydrolase_1"/>
</dbReference>